<evidence type="ECO:0000313" key="2">
    <source>
        <dbReference type="Proteomes" id="UP000745577"/>
    </source>
</evidence>
<reference evidence="1" key="1">
    <citation type="submission" date="2020-04" db="EMBL/GenBank/DDBJ databases">
        <authorList>
            <person name="Zhang T."/>
        </authorList>
    </citation>
    <scope>NUCLEOTIDE SEQUENCE</scope>
    <source>
        <strain evidence="1">HKST-UBA15</strain>
    </source>
</reference>
<evidence type="ECO:0000313" key="1">
    <source>
        <dbReference type="EMBL" id="MCA9380000.1"/>
    </source>
</evidence>
<proteinExistence type="predicted"/>
<sequence>MIDNKINVWFESLKSIWLNKTPNEIESLVANKFYWYENPFQPPINTQEELLKEWQSILNHKSLSIDYKIISAQNNVGIAIAESTFTLIDTEVRIEMKGIWFVILDKEGKCTEFRQWFNLKQSN</sequence>
<organism evidence="1 2">
    <name type="scientific">Candidatus Dojkabacteria bacterium</name>
    <dbReference type="NCBI Taxonomy" id="2099670"/>
    <lineage>
        <taxon>Bacteria</taxon>
        <taxon>Candidatus Dojkabacteria</taxon>
    </lineage>
</organism>
<protein>
    <submittedName>
        <fullName evidence="1">Uncharacterized protein</fullName>
    </submittedName>
</protein>
<accession>A0A955L145</accession>
<dbReference type="AlphaFoldDB" id="A0A955L145"/>
<comment type="caution">
    <text evidence="1">The sequence shown here is derived from an EMBL/GenBank/DDBJ whole genome shotgun (WGS) entry which is preliminary data.</text>
</comment>
<dbReference type="SUPFAM" id="SSF54427">
    <property type="entry name" value="NTF2-like"/>
    <property type="match status" value="1"/>
</dbReference>
<name>A0A955L145_9BACT</name>
<dbReference type="InterPro" id="IPR032710">
    <property type="entry name" value="NTF2-like_dom_sf"/>
</dbReference>
<reference evidence="1" key="2">
    <citation type="journal article" date="2021" name="Microbiome">
        <title>Successional dynamics and alternative stable states in a saline activated sludge microbial community over 9 years.</title>
        <authorList>
            <person name="Wang Y."/>
            <person name="Ye J."/>
            <person name="Ju F."/>
            <person name="Liu L."/>
            <person name="Boyd J.A."/>
            <person name="Deng Y."/>
            <person name="Parks D.H."/>
            <person name="Jiang X."/>
            <person name="Yin X."/>
            <person name="Woodcroft B.J."/>
            <person name="Tyson G.W."/>
            <person name="Hugenholtz P."/>
            <person name="Polz M.F."/>
            <person name="Zhang T."/>
        </authorList>
    </citation>
    <scope>NUCLEOTIDE SEQUENCE</scope>
    <source>
        <strain evidence="1">HKST-UBA15</strain>
    </source>
</reference>
<dbReference type="Gene3D" id="3.10.450.50">
    <property type="match status" value="1"/>
</dbReference>
<gene>
    <name evidence="1" type="ORF">KC675_02355</name>
</gene>
<dbReference type="EMBL" id="JAGQLL010000024">
    <property type="protein sequence ID" value="MCA9380000.1"/>
    <property type="molecule type" value="Genomic_DNA"/>
</dbReference>
<dbReference type="Proteomes" id="UP000745577">
    <property type="component" value="Unassembled WGS sequence"/>
</dbReference>